<dbReference type="SMART" id="SM01091">
    <property type="entry name" value="CorC_HlyC"/>
    <property type="match status" value="1"/>
</dbReference>
<keyword evidence="3" id="KW-0812">Transmembrane</keyword>
<dbReference type="InterPro" id="IPR051676">
    <property type="entry name" value="UPF0053_domain"/>
</dbReference>
<evidence type="ECO:0000256" key="2">
    <source>
        <dbReference type="ARBA" id="ARBA00022475"/>
    </source>
</evidence>
<dbReference type="PROSITE" id="PS51846">
    <property type="entry name" value="CNNM"/>
    <property type="match status" value="1"/>
</dbReference>
<feature type="domain" description="CBS" evidence="8">
    <location>
        <begin position="220"/>
        <end position="280"/>
    </location>
</feature>
<dbReference type="GO" id="GO:0050660">
    <property type="term" value="F:flavin adenine dinucleotide binding"/>
    <property type="evidence" value="ECO:0007669"/>
    <property type="project" value="InterPro"/>
</dbReference>
<dbReference type="InterPro" id="IPR036318">
    <property type="entry name" value="FAD-bd_PCMH-like_sf"/>
</dbReference>
<keyword evidence="6" id="KW-0129">CBS domain</keyword>
<reference evidence="10" key="1">
    <citation type="submission" date="2020-05" db="EMBL/GenBank/DDBJ databases">
        <authorList>
            <person name="Chiriac C."/>
            <person name="Salcher M."/>
            <person name="Ghai R."/>
            <person name="Kavagutti S V."/>
        </authorList>
    </citation>
    <scope>NUCLEOTIDE SEQUENCE</scope>
</reference>
<feature type="domain" description="CBS" evidence="8">
    <location>
        <begin position="286"/>
        <end position="346"/>
    </location>
</feature>
<dbReference type="InterPro" id="IPR016169">
    <property type="entry name" value="FAD-bd_PCMH_sub2"/>
</dbReference>
<keyword evidence="5" id="KW-1133">Transmembrane helix</keyword>
<sequence>MEWLLLAISLLMVVACALFVAAEFSFITVDRAAVEESAAAGSRRSRGVLRALRSLSTQLSGAQLGITITNLVIGFLAEPAIATLLEGPLTVWGIPADVVPGISIAIGLIIATMLTMVFGELVPKNLAIADPWRTARAVSGPLRGFTKSTAVLIRVLNGSANATVRLMGVEPTEELASARSPEELTALVRRSAQQGALDEQTAELLTRSLAFGDRLARDVLVPRVRVRSVSIAATALDVLDASRETGHSRFPVVGERGLDDVRGVVHIKHAIGVPRDQRATTPVTSIMSSPVLVPDSIGLDPLLETLRREGLQMAVVIDEYGGGDGIVTIEDLIEEIVGEVADEHDLPQARAQKLNDGAWVISAMLRPDEAEAITDLVIPESEEYETLAGLIAEALGRVPALSDEVNVDGVTLRVVRMDGRRVDRVRISASPKDPEATP</sequence>
<gene>
    <name evidence="10" type="ORF">UFOPK3610_01947</name>
</gene>
<dbReference type="Gene3D" id="3.30.465.10">
    <property type="match status" value="1"/>
</dbReference>
<keyword evidence="2" id="KW-1003">Cell membrane</keyword>
<organism evidence="10">
    <name type="scientific">freshwater metagenome</name>
    <dbReference type="NCBI Taxonomy" id="449393"/>
    <lineage>
        <taxon>unclassified sequences</taxon>
        <taxon>metagenomes</taxon>
        <taxon>ecological metagenomes</taxon>
    </lineage>
</organism>
<evidence type="ECO:0000256" key="4">
    <source>
        <dbReference type="ARBA" id="ARBA00022737"/>
    </source>
</evidence>
<dbReference type="InterPro" id="IPR005170">
    <property type="entry name" value="Transptr-assoc_dom"/>
</dbReference>
<evidence type="ECO:0000259" key="9">
    <source>
        <dbReference type="PROSITE" id="PS51846"/>
    </source>
</evidence>
<evidence type="ECO:0000256" key="3">
    <source>
        <dbReference type="ARBA" id="ARBA00022692"/>
    </source>
</evidence>
<dbReference type="InterPro" id="IPR000644">
    <property type="entry name" value="CBS_dom"/>
</dbReference>
<comment type="subcellular location">
    <subcellularLocation>
        <location evidence="1">Cell membrane</location>
        <topology evidence="1">Multi-pass membrane protein</topology>
    </subcellularLocation>
</comment>
<dbReference type="Pfam" id="PF01595">
    <property type="entry name" value="CNNM"/>
    <property type="match status" value="1"/>
</dbReference>
<dbReference type="InterPro" id="IPR002550">
    <property type="entry name" value="CNNM"/>
</dbReference>
<dbReference type="EMBL" id="CAFBMR010000141">
    <property type="protein sequence ID" value="CAB4931182.1"/>
    <property type="molecule type" value="Genomic_DNA"/>
</dbReference>
<feature type="domain" description="CNNM transmembrane" evidence="9">
    <location>
        <begin position="1"/>
        <end position="201"/>
    </location>
</feature>
<name>A0A6J7ILG1_9ZZZZ</name>
<dbReference type="InterPro" id="IPR046342">
    <property type="entry name" value="CBS_dom_sf"/>
</dbReference>
<proteinExistence type="predicted"/>
<dbReference type="CDD" id="cd04590">
    <property type="entry name" value="CBS_pair_CorC_HlyC_assoc"/>
    <property type="match status" value="1"/>
</dbReference>
<dbReference type="AlphaFoldDB" id="A0A6J7ILG1"/>
<dbReference type="InterPro" id="IPR044751">
    <property type="entry name" value="Ion_transp-like_CBS"/>
</dbReference>
<keyword evidence="7" id="KW-0472">Membrane</keyword>
<dbReference type="Pfam" id="PF03471">
    <property type="entry name" value="CorC_HlyC"/>
    <property type="match status" value="1"/>
</dbReference>
<evidence type="ECO:0000313" key="10">
    <source>
        <dbReference type="EMBL" id="CAB4931182.1"/>
    </source>
</evidence>
<dbReference type="Gene3D" id="3.10.580.10">
    <property type="entry name" value="CBS-domain"/>
    <property type="match status" value="1"/>
</dbReference>
<keyword evidence="4" id="KW-0677">Repeat</keyword>
<accession>A0A6J7ILG1</accession>
<evidence type="ECO:0000259" key="8">
    <source>
        <dbReference type="PROSITE" id="PS51371"/>
    </source>
</evidence>
<protein>
    <submittedName>
        <fullName evidence="10">Unannotated protein</fullName>
    </submittedName>
</protein>
<dbReference type="PROSITE" id="PS51371">
    <property type="entry name" value="CBS"/>
    <property type="match status" value="2"/>
</dbReference>
<dbReference type="GO" id="GO:0005886">
    <property type="term" value="C:plasma membrane"/>
    <property type="evidence" value="ECO:0007669"/>
    <property type="project" value="UniProtKB-SubCell"/>
</dbReference>
<evidence type="ECO:0000256" key="5">
    <source>
        <dbReference type="ARBA" id="ARBA00022989"/>
    </source>
</evidence>
<evidence type="ECO:0000256" key="7">
    <source>
        <dbReference type="ARBA" id="ARBA00023136"/>
    </source>
</evidence>
<dbReference type="SUPFAM" id="SSF56176">
    <property type="entry name" value="FAD-binding/transporter-associated domain-like"/>
    <property type="match status" value="1"/>
</dbReference>
<dbReference type="SUPFAM" id="SSF54631">
    <property type="entry name" value="CBS-domain pair"/>
    <property type="match status" value="1"/>
</dbReference>
<evidence type="ECO:0000256" key="6">
    <source>
        <dbReference type="ARBA" id="ARBA00023122"/>
    </source>
</evidence>
<dbReference type="PANTHER" id="PTHR43099">
    <property type="entry name" value="UPF0053 PROTEIN YRKA"/>
    <property type="match status" value="1"/>
</dbReference>
<dbReference type="Pfam" id="PF00571">
    <property type="entry name" value="CBS"/>
    <property type="match status" value="2"/>
</dbReference>
<evidence type="ECO:0000256" key="1">
    <source>
        <dbReference type="ARBA" id="ARBA00004651"/>
    </source>
</evidence>
<dbReference type="PANTHER" id="PTHR43099:SF6">
    <property type="entry name" value="UPF0053 PROTEIN RV1842C"/>
    <property type="match status" value="1"/>
</dbReference>